<dbReference type="SUPFAM" id="SSF52283">
    <property type="entry name" value="Formate/glycerate dehydrogenase catalytic domain-like"/>
    <property type="match status" value="1"/>
</dbReference>
<dbReference type="EMBL" id="JAASQJ010000002">
    <property type="protein sequence ID" value="NIJ52413.1"/>
    <property type="molecule type" value="Genomic_DNA"/>
</dbReference>
<feature type="domain" description="D-isomer specific 2-hydroxyacid dehydrogenase NAD-binding" evidence="3">
    <location>
        <begin position="103"/>
        <end position="277"/>
    </location>
</feature>
<dbReference type="RefSeq" id="WP_167268864.1">
    <property type="nucleotide sequence ID" value="NZ_JAASQJ010000002.1"/>
</dbReference>
<protein>
    <submittedName>
        <fullName evidence="4">Phosphoglycerate dehydrogenase-like enzyme</fullName>
    </submittedName>
</protein>
<sequence length="314" mass="35576">MILLMYEPVPDHFTKLKQIAPHHEISWVSTENEAQELIRTAEIVLGNRFFLQSLPYAENLRWMQSNSVGVDLILHQKNVLIKKNIILTCAKGVYDAELAEHALALLLTLFRSLHLLRDEQNTKSWKRHRLPTLHGSRCMIVGWGSLGREIARLIHAFGGIVSGVRNQAQDSLDGDFTVYGSNNFREQLPQTDALIICLPKTSETHHFIGQHELQKLPESAFVVNIGRGGTLDDNALLRQIQEGKLAGAALDVFETEPLPADHPMWIEPRIVVSPHVGRSLEGPAFRWQALFEKNLERYVNGEKLLNVVDYQKGY</sequence>
<accession>A0ABX0UHB3</accession>
<gene>
    <name evidence="4" type="ORF">FHS68_001583</name>
</gene>
<reference evidence="4 5" key="1">
    <citation type="submission" date="2020-03" db="EMBL/GenBank/DDBJ databases">
        <title>Genomic Encyclopedia of Type Strains, Phase IV (KMG-IV): sequencing the most valuable type-strain genomes for metagenomic binning, comparative biology and taxonomic classification.</title>
        <authorList>
            <person name="Goeker M."/>
        </authorList>
    </citation>
    <scope>NUCLEOTIDE SEQUENCE [LARGE SCALE GENOMIC DNA]</scope>
    <source>
        <strain evidence="4 5">DSM 102865</strain>
    </source>
</reference>
<dbReference type="Pfam" id="PF02826">
    <property type="entry name" value="2-Hacid_dh_C"/>
    <property type="match status" value="1"/>
</dbReference>
<dbReference type="Gene3D" id="3.40.50.720">
    <property type="entry name" value="NAD(P)-binding Rossmann-like Domain"/>
    <property type="match status" value="2"/>
</dbReference>
<keyword evidence="5" id="KW-1185">Reference proteome</keyword>
<dbReference type="InterPro" id="IPR036291">
    <property type="entry name" value="NAD(P)-bd_dom_sf"/>
</dbReference>
<comment type="caution">
    <text evidence="4">The sequence shown here is derived from an EMBL/GenBank/DDBJ whole genome shotgun (WGS) entry which is preliminary data.</text>
</comment>
<dbReference type="Proteomes" id="UP001179181">
    <property type="component" value="Unassembled WGS sequence"/>
</dbReference>
<dbReference type="InterPro" id="IPR006140">
    <property type="entry name" value="D-isomer_DH_NAD-bd"/>
</dbReference>
<proteinExistence type="predicted"/>
<keyword evidence="1" id="KW-0560">Oxidoreductase</keyword>
<keyword evidence="2" id="KW-0520">NAD</keyword>
<name>A0ABX0UHB3_9BACT</name>
<dbReference type="SUPFAM" id="SSF51735">
    <property type="entry name" value="NAD(P)-binding Rossmann-fold domains"/>
    <property type="match status" value="1"/>
</dbReference>
<evidence type="ECO:0000313" key="4">
    <source>
        <dbReference type="EMBL" id="NIJ52413.1"/>
    </source>
</evidence>
<evidence type="ECO:0000259" key="3">
    <source>
        <dbReference type="Pfam" id="PF02826"/>
    </source>
</evidence>
<evidence type="ECO:0000313" key="5">
    <source>
        <dbReference type="Proteomes" id="UP001179181"/>
    </source>
</evidence>
<evidence type="ECO:0000256" key="2">
    <source>
        <dbReference type="ARBA" id="ARBA00023027"/>
    </source>
</evidence>
<dbReference type="CDD" id="cd05300">
    <property type="entry name" value="2-Hacid_dh_1"/>
    <property type="match status" value="1"/>
</dbReference>
<dbReference type="PANTHER" id="PTHR43333:SF1">
    <property type="entry name" value="D-ISOMER SPECIFIC 2-HYDROXYACID DEHYDROGENASE NAD-BINDING DOMAIN-CONTAINING PROTEIN"/>
    <property type="match status" value="1"/>
</dbReference>
<dbReference type="PANTHER" id="PTHR43333">
    <property type="entry name" value="2-HACID_DH_C DOMAIN-CONTAINING PROTEIN"/>
    <property type="match status" value="1"/>
</dbReference>
<evidence type="ECO:0000256" key="1">
    <source>
        <dbReference type="ARBA" id="ARBA00023002"/>
    </source>
</evidence>
<organism evidence="4 5">
    <name type="scientific">Dyadobacter arcticus</name>
    <dbReference type="NCBI Taxonomy" id="1078754"/>
    <lineage>
        <taxon>Bacteria</taxon>
        <taxon>Pseudomonadati</taxon>
        <taxon>Bacteroidota</taxon>
        <taxon>Cytophagia</taxon>
        <taxon>Cytophagales</taxon>
        <taxon>Spirosomataceae</taxon>
        <taxon>Dyadobacter</taxon>
    </lineage>
</organism>